<dbReference type="OrthoDB" id="852768at2"/>
<dbReference type="EMBL" id="RJJE01000017">
    <property type="protein sequence ID" value="RNI27563.1"/>
    <property type="molecule type" value="Genomic_DNA"/>
</dbReference>
<gene>
    <name evidence="2" type="ORF">EFA69_15675</name>
</gene>
<evidence type="ECO:0000313" key="2">
    <source>
        <dbReference type="EMBL" id="RNI27563.1"/>
    </source>
</evidence>
<dbReference type="Proteomes" id="UP000271010">
    <property type="component" value="Unassembled WGS sequence"/>
</dbReference>
<organism evidence="2 3">
    <name type="scientific">Rufibacter immobilis</name>
    <dbReference type="NCBI Taxonomy" id="1348778"/>
    <lineage>
        <taxon>Bacteria</taxon>
        <taxon>Pseudomonadati</taxon>
        <taxon>Bacteroidota</taxon>
        <taxon>Cytophagia</taxon>
        <taxon>Cytophagales</taxon>
        <taxon>Hymenobacteraceae</taxon>
        <taxon>Rufibacter</taxon>
    </lineage>
</organism>
<reference evidence="2 3" key="1">
    <citation type="submission" date="2018-11" db="EMBL/GenBank/DDBJ databases">
        <title>Rufibacter latericius sp. nov., isolated from water in Baiyang Lake.</title>
        <authorList>
            <person name="Yang Y."/>
        </authorList>
    </citation>
    <scope>NUCLEOTIDE SEQUENCE [LARGE SCALE GENOMIC DNA]</scope>
    <source>
        <strain evidence="2 3">MCC P1</strain>
    </source>
</reference>
<name>A0A3M9MRQ2_9BACT</name>
<protein>
    <submittedName>
        <fullName evidence="2">Uncharacterized protein</fullName>
    </submittedName>
</protein>
<dbReference type="AlphaFoldDB" id="A0A3M9MRQ2"/>
<feature type="region of interest" description="Disordered" evidence="1">
    <location>
        <begin position="74"/>
        <end position="106"/>
    </location>
</feature>
<evidence type="ECO:0000313" key="3">
    <source>
        <dbReference type="Proteomes" id="UP000271010"/>
    </source>
</evidence>
<evidence type="ECO:0000256" key="1">
    <source>
        <dbReference type="SAM" id="MobiDB-lite"/>
    </source>
</evidence>
<keyword evidence="3" id="KW-1185">Reference proteome</keyword>
<sequence>MENTAWNEARYRELNAYFRERIQQLLGADPHLQKQVAEGKSIQLEELVESMTLNDQLLWKEFLALDQQKMHQDLQNHLEGKGSPLHDQSGFYRNQREEGEEDTSLW</sequence>
<accession>A0A3M9MRQ2</accession>
<proteinExistence type="predicted"/>
<comment type="caution">
    <text evidence="2">The sequence shown here is derived from an EMBL/GenBank/DDBJ whole genome shotgun (WGS) entry which is preliminary data.</text>
</comment>
<dbReference type="RefSeq" id="WP_123134031.1">
    <property type="nucleotide sequence ID" value="NZ_RJJE01000017.1"/>
</dbReference>